<dbReference type="Pfam" id="PF13356">
    <property type="entry name" value="Arm-DNA-bind_3"/>
    <property type="match status" value="1"/>
</dbReference>
<dbReference type="eggNOG" id="COG0582">
    <property type="taxonomic scope" value="Bacteria"/>
</dbReference>
<evidence type="ECO:0000313" key="7">
    <source>
        <dbReference type="Proteomes" id="UP000006732"/>
    </source>
</evidence>
<dbReference type="KEGG" id="ppd:Ppro_2136"/>
<dbReference type="PANTHER" id="PTHR30629:SF2">
    <property type="entry name" value="PROPHAGE INTEGRASE INTS-RELATED"/>
    <property type="match status" value="1"/>
</dbReference>
<dbReference type="SUPFAM" id="SSF56349">
    <property type="entry name" value="DNA breaking-rejoining enzymes"/>
    <property type="match status" value="1"/>
</dbReference>
<dbReference type="InterPro" id="IPR011010">
    <property type="entry name" value="DNA_brk_join_enz"/>
</dbReference>
<dbReference type="Gene3D" id="3.30.160.390">
    <property type="entry name" value="Integrase, DNA-binding domain"/>
    <property type="match status" value="1"/>
</dbReference>
<evidence type="ECO:0000259" key="5">
    <source>
        <dbReference type="PROSITE" id="PS51898"/>
    </source>
</evidence>
<proteinExistence type="inferred from homology"/>
<dbReference type="InterPro" id="IPR013762">
    <property type="entry name" value="Integrase-like_cat_sf"/>
</dbReference>
<evidence type="ECO:0000256" key="1">
    <source>
        <dbReference type="ARBA" id="ARBA00008857"/>
    </source>
</evidence>
<name>A1AQX4_PELPD</name>
<dbReference type="Gene3D" id="1.10.443.10">
    <property type="entry name" value="Intergrase catalytic core"/>
    <property type="match status" value="1"/>
</dbReference>
<keyword evidence="3" id="KW-0238">DNA-binding</keyword>
<dbReference type="Proteomes" id="UP000006732">
    <property type="component" value="Chromosome"/>
</dbReference>
<organism evidence="6 7">
    <name type="scientific">Pelobacter propionicus (strain DSM 2379 / NBRC 103807 / OttBd1)</name>
    <dbReference type="NCBI Taxonomy" id="338966"/>
    <lineage>
        <taxon>Bacteria</taxon>
        <taxon>Pseudomonadati</taxon>
        <taxon>Thermodesulfobacteriota</taxon>
        <taxon>Desulfuromonadia</taxon>
        <taxon>Desulfuromonadales</taxon>
        <taxon>Desulfuromonadaceae</taxon>
        <taxon>Pelobacter</taxon>
    </lineage>
</organism>
<dbReference type="InterPro" id="IPR010998">
    <property type="entry name" value="Integrase_recombinase_N"/>
</dbReference>
<dbReference type="PANTHER" id="PTHR30629">
    <property type="entry name" value="PROPHAGE INTEGRASE"/>
    <property type="match status" value="1"/>
</dbReference>
<dbReference type="GO" id="GO:0006310">
    <property type="term" value="P:DNA recombination"/>
    <property type="evidence" value="ECO:0007669"/>
    <property type="project" value="UniProtKB-KW"/>
</dbReference>
<evidence type="ECO:0000256" key="3">
    <source>
        <dbReference type="ARBA" id="ARBA00023125"/>
    </source>
</evidence>
<dbReference type="RefSeq" id="WP_011736005.1">
    <property type="nucleotide sequence ID" value="NC_008609.1"/>
</dbReference>
<dbReference type="InterPro" id="IPR002104">
    <property type="entry name" value="Integrase_catalytic"/>
</dbReference>
<dbReference type="STRING" id="338966.Ppro_2136"/>
<dbReference type="InterPro" id="IPR050808">
    <property type="entry name" value="Phage_Integrase"/>
</dbReference>
<keyword evidence="2" id="KW-0229">DNA integration</keyword>
<dbReference type="AlphaFoldDB" id="A1AQX4"/>
<gene>
    <name evidence="6" type="ordered locus">Ppro_2136</name>
</gene>
<dbReference type="Gene3D" id="1.10.150.130">
    <property type="match status" value="1"/>
</dbReference>
<comment type="similarity">
    <text evidence="1">Belongs to the 'phage' integrase family.</text>
</comment>
<feature type="domain" description="Tyr recombinase" evidence="5">
    <location>
        <begin position="201"/>
        <end position="371"/>
    </location>
</feature>
<dbReference type="Pfam" id="PF00589">
    <property type="entry name" value="Phage_integrase"/>
    <property type="match status" value="1"/>
</dbReference>
<evidence type="ECO:0000313" key="6">
    <source>
        <dbReference type="EMBL" id="ABK99744.1"/>
    </source>
</evidence>
<protein>
    <submittedName>
        <fullName evidence="6">Phage integrase family protein</fullName>
    </submittedName>
</protein>
<dbReference type="InterPro" id="IPR038488">
    <property type="entry name" value="Integrase_DNA-bd_sf"/>
</dbReference>
<dbReference type="GO" id="GO:0015074">
    <property type="term" value="P:DNA integration"/>
    <property type="evidence" value="ECO:0007669"/>
    <property type="project" value="UniProtKB-KW"/>
</dbReference>
<accession>A1AQX4</accession>
<evidence type="ECO:0000256" key="2">
    <source>
        <dbReference type="ARBA" id="ARBA00022908"/>
    </source>
</evidence>
<reference evidence="6 7" key="1">
    <citation type="submission" date="2006-10" db="EMBL/GenBank/DDBJ databases">
        <title>Complete sequence of chromosome of Pelobacter propionicus DSM 2379.</title>
        <authorList>
            <consortium name="US DOE Joint Genome Institute"/>
            <person name="Copeland A."/>
            <person name="Lucas S."/>
            <person name="Lapidus A."/>
            <person name="Barry K."/>
            <person name="Detter J.C."/>
            <person name="Glavina del Rio T."/>
            <person name="Hammon N."/>
            <person name="Israni S."/>
            <person name="Dalin E."/>
            <person name="Tice H."/>
            <person name="Pitluck S."/>
            <person name="Saunders E."/>
            <person name="Brettin T."/>
            <person name="Bruce D."/>
            <person name="Han C."/>
            <person name="Tapia R."/>
            <person name="Schmutz J."/>
            <person name="Larimer F."/>
            <person name="Land M."/>
            <person name="Hauser L."/>
            <person name="Kyrpides N."/>
            <person name="Kim E."/>
            <person name="Lovley D."/>
            <person name="Richardson P."/>
        </authorList>
    </citation>
    <scope>NUCLEOTIDE SEQUENCE [LARGE SCALE GENOMIC DNA]</scope>
    <source>
        <strain evidence="7">DSM 2379 / NBRC 103807 / OttBd1</strain>
    </source>
</reference>
<evidence type="ECO:0000256" key="4">
    <source>
        <dbReference type="ARBA" id="ARBA00023172"/>
    </source>
</evidence>
<keyword evidence="4" id="KW-0233">DNA recombination</keyword>
<dbReference type="PROSITE" id="PS51898">
    <property type="entry name" value="TYR_RECOMBINASE"/>
    <property type="match status" value="1"/>
</dbReference>
<dbReference type="InterPro" id="IPR025166">
    <property type="entry name" value="Integrase_DNA_bind_dom"/>
</dbReference>
<keyword evidence="7" id="KW-1185">Reference proteome</keyword>
<dbReference type="EMBL" id="CP000482">
    <property type="protein sequence ID" value="ABK99744.1"/>
    <property type="molecule type" value="Genomic_DNA"/>
</dbReference>
<dbReference type="GO" id="GO:0003677">
    <property type="term" value="F:DNA binding"/>
    <property type="evidence" value="ECO:0007669"/>
    <property type="project" value="UniProtKB-KW"/>
</dbReference>
<dbReference type="HOGENOM" id="CLU_027562_17_7_7"/>
<sequence>MPEKIRLTQKRVADLQPVAGKQFDVWDAEQPRFAVRVSPRGRKTFFVMRRVKGKLVRATVGTFPEMNVDTARKMAAEMLVSMTAGVNPNIERKRERAQQKDKSRLLSAVFDSYLASGGKDGDIKASTKAAYRSAFRRLEKWQELKIDEIESEMVEQLHVSIVKDCGGYAANHSIGLLRALMKFAKVEGNPAADVAWAKETPRREAMPPEAIPGFLKALDQLKGDNGSDLFRVLLFTGMRKSEAMGLRWIDIDLENKSLHIEETKTGPPLNIPISGHLAAILEKRKERISSPWVFPSNSRVGHLTNDQQFCRELAALGVRVYPHLLRKTFTTIAASLIPGAMVDCLTGHVPQDVTGRHYTFPSVGQLRPHTEAVTKEILSLAGITTRSIK</sequence>